<reference evidence="1" key="1">
    <citation type="submission" date="2020-05" db="EMBL/GenBank/DDBJ databases">
        <title>Complete genome sequence of Bradyrhizobium diazoefficiens XF1 isolated from soybean nodule.</title>
        <authorList>
            <person name="Noda R."/>
            <person name="Kakizaki K."/>
            <person name="Minamisawa K."/>
        </authorList>
    </citation>
    <scope>NUCLEOTIDE SEQUENCE</scope>
    <source>
        <strain evidence="1">XF1</strain>
    </source>
</reference>
<proteinExistence type="predicted"/>
<dbReference type="EMBL" id="AP023099">
    <property type="protein sequence ID" value="BCE91953.1"/>
    <property type="molecule type" value="Genomic_DNA"/>
</dbReference>
<evidence type="ECO:0000313" key="1">
    <source>
        <dbReference type="EMBL" id="BCE22172.1"/>
    </source>
</evidence>
<organism evidence="1">
    <name type="scientific">Bradyrhizobium diazoefficiens</name>
    <dbReference type="NCBI Taxonomy" id="1355477"/>
    <lineage>
        <taxon>Bacteria</taxon>
        <taxon>Pseudomonadati</taxon>
        <taxon>Pseudomonadota</taxon>
        <taxon>Alphaproteobacteria</taxon>
        <taxon>Hyphomicrobiales</taxon>
        <taxon>Nitrobacteraceae</taxon>
        <taxon>Bradyrhizobium</taxon>
    </lineage>
</organism>
<sequence>MTSLTTALSELRPGAQWVLRGDTLGDLEWLDTEQVVPTQAEVDAYLASPVVPQLVTPRQIRLALYQFGLRQQVEDYVNSQDITVQDSWNYATQIERTNPLILACKSALGKTDEELDQLFILAASIV</sequence>
<dbReference type="AlphaFoldDB" id="A0A809X310"/>
<protein>
    <submittedName>
        <fullName evidence="1">Uncharacterized protein</fullName>
    </submittedName>
</protein>
<evidence type="ECO:0000313" key="2">
    <source>
        <dbReference type="EMBL" id="BCE48437.1"/>
    </source>
</evidence>
<evidence type="ECO:0000313" key="3">
    <source>
        <dbReference type="EMBL" id="BCE91953.1"/>
    </source>
</evidence>
<dbReference type="EMBL" id="AP023091">
    <property type="protein sequence ID" value="BCE22172.1"/>
    <property type="molecule type" value="Genomic_DNA"/>
</dbReference>
<name>A0A809X310_9BRAD</name>
<dbReference type="EMBL" id="AP023094">
    <property type="protein sequence ID" value="BCE48437.1"/>
    <property type="molecule type" value="Genomic_DNA"/>
</dbReference>
<reference evidence="2" key="3">
    <citation type="submission" date="2020-05" db="EMBL/GenBank/DDBJ databases">
        <title>Complete genome sequence of Bradyrhizobium diazoefficiens XF4 isolated from soybean nodule.</title>
        <authorList>
            <person name="Noda R."/>
            <person name="Kakizaki K."/>
            <person name="Minamisawa K."/>
        </authorList>
    </citation>
    <scope>NUCLEOTIDE SEQUENCE</scope>
    <source>
        <strain evidence="2">XF4</strain>
    </source>
</reference>
<reference evidence="3" key="2">
    <citation type="submission" date="2020-05" db="EMBL/GenBank/DDBJ databases">
        <title>Complete genome sequence of Bradyrhizobium diazoefficiens XF10 isolated from soybean nodule.</title>
        <authorList>
            <person name="Noda R."/>
            <person name="Kakizaki K."/>
            <person name="Minamisawa K."/>
        </authorList>
    </citation>
    <scope>NUCLEOTIDE SEQUENCE</scope>
    <source>
        <strain evidence="3">XF10</strain>
    </source>
</reference>
<gene>
    <name evidence="3" type="ORF">XF10B_47510</name>
    <name evidence="1" type="ORF">XF1B_48530</name>
    <name evidence="2" type="ORF">XF4B_47860</name>
</gene>
<accession>A0A809X310</accession>